<dbReference type="AlphaFoldDB" id="A0A9P5CK12"/>
<accession>A0A9P5CK12</accession>
<evidence type="ECO:0008006" key="5">
    <source>
        <dbReference type="Google" id="ProtNLM"/>
    </source>
</evidence>
<dbReference type="InterPro" id="IPR011990">
    <property type="entry name" value="TPR-like_helical_dom_sf"/>
</dbReference>
<keyword evidence="2" id="KW-1133">Transmembrane helix</keyword>
<evidence type="ECO:0000256" key="1">
    <source>
        <dbReference type="PROSITE-ProRule" id="PRU00339"/>
    </source>
</evidence>
<keyword evidence="2" id="KW-0812">Transmembrane</keyword>
<reference evidence="3" key="1">
    <citation type="journal article" date="2020" name="Phytopathology">
        <title>Genome sequence of the chestnut blight fungus Cryphonectria parasitica EP155: A fundamental resource for an archetypical invasive plant pathogen.</title>
        <authorList>
            <person name="Crouch J.A."/>
            <person name="Dawe A."/>
            <person name="Aerts A."/>
            <person name="Barry K."/>
            <person name="Churchill A.C.L."/>
            <person name="Grimwood J."/>
            <person name="Hillman B."/>
            <person name="Milgroom M.G."/>
            <person name="Pangilinan J."/>
            <person name="Smith M."/>
            <person name="Salamov A."/>
            <person name="Schmutz J."/>
            <person name="Yadav J."/>
            <person name="Grigoriev I.V."/>
            <person name="Nuss D."/>
        </authorList>
    </citation>
    <scope>NUCLEOTIDE SEQUENCE</scope>
    <source>
        <strain evidence="3">EP155</strain>
    </source>
</reference>
<dbReference type="InterPro" id="IPR019734">
    <property type="entry name" value="TPR_rpt"/>
</dbReference>
<evidence type="ECO:0000256" key="2">
    <source>
        <dbReference type="SAM" id="Phobius"/>
    </source>
</evidence>
<evidence type="ECO:0000313" key="4">
    <source>
        <dbReference type="Proteomes" id="UP000803844"/>
    </source>
</evidence>
<feature type="transmembrane region" description="Helical" evidence="2">
    <location>
        <begin position="100"/>
        <end position="122"/>
    </location>
</feature>
<dbReference type="RefSeq" id="XP_040771455.1">
    <property type="nucleotide sequence ID" value="XM_040917941.1"/>
</dbReference>
<keyword evidence="4" id="KW-1185">Reference proteome</keyword>
<comment type="caution">
    <text evidence="3">The sequence shown here is derived from an EMBL/GenBank/DDBJ whole genome shotgun (WGS) entry which is preliminary data.</text>
</comment>
<dbReference type="GO" id="GO:0051787">
    <property type="term" value="F:misfolded protein binding"/>
    <property type="evidence" value="ECO:0007669"/>
    <property type="project" value="TreeGrafter"/>
</dbReference>
<dbReference type="Proteomes" id="UP000803844">
    <property type="component" value="Unassembled WGS sequence"/>
</dbReference>
<dbReference type="OrthoDB" id="10050400at2759"/>
<dbReference type="GeneID" id="63835070"/>
<dbReference type="GO" id="GO:0006515">
    <property type="term" value="P:protein quality control for misfolded or incompletely synthesized proteins"/>
    <property type="evidence" value="ECO:0007669"/>
    <property type="project" value="TreeGrafter"/>
</dbReference>
<protein>
    <recommendedName>
        <fullName evidence="5">TPR domain-containing protein</fullName>
    </recommendedName>
</protein>
<dbReference type="PANTHER" id="PTHR28142:SF1">
    <property type="entry name" value="MITOCHONDRIAL INNER MEMBRANE I-AAA PROTEASE SUPERCOMPLEX SUBUNIT MGR3-RELATED"/>
    <property type="match status" value="1"/>
</dbReference>
<dbReference type="EMBL" id="MU032352">
    <property type="protein sequence ID" value="KAF3760476.1"/>
    <property type="molecule type" value="Genomic_DNA"/>
</dbReference>
<dbReference type="GO" id="GO:0031942">
    <property type="term" value="C:i-AAA complex"/>
    <property type="evidence" value="ECO:0007669"/>
    <property type="project" value="TreeGrafter"/>
</dbReference>
<dbReference type="Gene3D" id="1.25.40.10">
    <property type="entry name" value="Tetratricopeptide repeat domain"/>
    <property type="match status" value="1"/>
</dbReference>
<dbReference type="InterPro" id="IPR040201">
    <property type="entry name" value="Mrg3-like"/>
</dbReference>
<feature type="repeat" description="TPR" evidence="1">
    <location>
        <begin position="323"/>
        <end position="356"/>
    </location>
</feature>
<gene>
    <name evidence="3" type="ORF">M406DRAFT_268439</name>
</gene>
<dbReference type="SUPFAM" id="SSF48452">
    <property type="entry name" value="TPR-like"/>
    <property type="match status" value="1"/>
</dbReference>
<organism evidence="3 4">
    <name type="scientific">Cryphonectria parasitica (strain ATCC 38755 / EP155)</name>
    <dbReference type="NCBI Taxonomy" id="660469"/>
    <lineage>
        <taxon>Eukaryota</taxon>
        <taxon>Fungi</taxon>
        <taxon>Dikarya</taxon>
        <taxon>Ascomycota</taxon>
        <taxon>Pezizomycotina</taxon>
        <taxon>Sordariomycetes</taxon>
        <taxon>Sordariomycetidae</taxon>
        <taxon>Diaporthales</taxon>
        <taxon>Cryphonectriaceae</taxon>
        <taxon>Cryphonectria-Endothia species complex</taxon>
        <taxon>Cryphonectria</taxon>
    </lineage>
</organism>
<dbReference type="PANTHER" id="PTHR28142">
    <property type="entry name" value="MITOCHONDRIAL INNER MEMBRANE I-AAA PROTEASE SUPERCOMPLEX SUBUNIT MGR3-RELATED"/>
    <property type="match status" value="1"/>
</dbReference>
<dbReference type="SMART" id="SM00028">
    <property type="entry name" value="TPR"/>
    <property type="match status" value="2"/>
</dbReference>
<keyword evidence="1" id="KW-0802">TPR repeat</keyword>
<dbReference type="Pfam" id="PF13176">
    <property type="entry name" value="TPR_7"/>
    <property type="match status" value="1"/>
</dbReference>
<dbReference type="CDD" id="cd24145">
    <property type="entry name" value="Mgr3-like"/>
    <property type="match status" value="1"/>
</dbReference>
<dbReference type="PROSITE" id="PS50005">
    <property type="entry name" value="TPR"/>
    <property type="match status" value="2"/>
</dbReference>
<proteinExistence type="predicted"/>
<sequence>MLRAGIRPSTLLIRRSTAYTRALKALPSSTPYHGLPDARGSLVQDQTRWITSDSRRPQPSGQPNKQKEAFWQTLRRALRFSSIFRGQSLRKLFRESPEETVLAVLLLLATSGAVAYAVYMYFNYFYAEQFTRYPPDVAKSLRRALYYSNHQPDPKLALKYYRLALEQCTAHGLDPFSNDVIGIKIQLAAWLEKMGNIPGAIRVLDLVLSENKKWLSLVETSPERLPGAPRPGPIVGDDQSAQSITQEDFEQWVRSSRARVLLKSCQISVKLGTLYAEEHVLDNDKSHEHLMWAVETALTEFQRRASDGTKDGEGSWLTPEEIGGALESLGNSYERKGQFDLALPLFFQALRLCRDQCHLAVIMNNLAASFAQHPPRPPYETLAGIVPGQDGKESPTPAASGQTWTRKEHLESAARWAKNALKHAKEPTGEARTPECDQACAVALVNLGDIAMMSGDYNVARRKYERAIQVSEENSFAEGVKQAQAGLARLSQ</sequence>
<name>A0A9P5CK12_CRYP1</name>
<feature type="repeat" description="TPR" evidence="1">
    <location>
        <begin position="441"/>
        <end position="474"/>
    </location>
</feature>
<keyword evidence="2" id="KW-0472">Membrane</keyword>
<evidence type="ECO:0000313" key="3">
    <source>
        <dbReference type="EMBL" id="KAF3760476.1"/>
    </source>
</evidence>